<dbReference type="InterPro" id="IPR050277">
    <property type="entry name" value="Sodium:Solute_Symporter"/>
</dbReference>
<feature type="transmembrane region" description="Helical" evidence="9">
    <location>
        <begin position="424"/>
        <end position="441"/>
    </location>
</feature>
<feature type="transmembrane region" description="Helical" evidence="9">
    <location>
        <begin position="42"/>
        <end position="60"/>
    </location>
</feature>
<dbReference type="GO" id="GO:0015081">
    <property type="term" value="F:sodium ion transmembrane transporter activity"/>
    <property type="evidence" value="ECO:0007669"/>
    <property type="project" value="InterPro"/>
</dbReference>
<dbReference type="InterPro" id="IPR001734">
    <property type="entry name" value="Na/solute_symporter"/>
</dbReference>
<evidence type="ECO:0000256" key="7">
    <source>
        <dbReference type="ARBA" id="ARBA00023136"/>
    </source>
</evidence>
<feature type="transmembrane region" description="Helical" evidence="9">
    <location>
        <begin position="160"/>
        <end position="179"/>
    </location>
</feature>
<feature type="transmembrane region" description="Helical" evidence="9">
    <location>
        <begin position="277"/>
        <end position="302"/>
    </location>
</feature>
<keyword evidence="3" id="KW-0813">Transport</keyword>
<dbReference type="AlphaFoldDB" id="A0A1M6Q1M7"/>
<dbReference type="PROSITE" id="PS00456">
    <property type="entry name" value="NA_SOLUT_SYMP_1"/>
    <property type="match status" value="1"/>
</dbReference>
<evidence type="ECO:0000313" key="11">
    <source>
        <dbReference type="Proteomes" id="UP000184465"/>
    </source>
</evidence>
<dbReference type="NCBIfam" id="TIGR00813">
    <property type="entry name" value="sss"/>
    <property type="match status" value="1"/>
</dbReference>
<dbReference type="Pfam" id="PF00474">
    <property type="entry name" value="SSF"/>
    <property type="match status" value="1"/>
</dbReference>
<feature type="transmembrane region" description="Helical" evidence="9">
    <location>
        <begin position="236"/>
        <end position="256"/>
    </location>
</feature>
<comment type="subcellular location">
    <subcellularLocation>
        <location evidence="1">Membrane</location>
        <topology evidence="1">Multi-pass membrane protein</topology>
    </subcellularLocation>
</comment>
<proteinExistence type="inferred from homology"/>
<feature type="transmembrane region" description="Helical" evidence="9">
    <location>
        <begin position="453"/>
        <end position="472"/>
    </location>
</feature>
<feature type="transmembrane region" description="Helical" evidence="9">
    <location>
        <begin position="80"/>
        <end position="98"/>
    </location>
</feature>
<organism evidence="10 11">
    <name type="scientific">Paramaledivibacter caminithermalis (strain DSM 15212 / CIP 107654 / DViRD3)</name>
    <name type="common">Clostridium caminithermale</name>
    <dbReference type="NCBI Taxonomy" id="1121301"/>
    <lineage>
        <taxon>Bacteria</taxon>
        <taxon>Bacillati</taxon>
        <taxon>Bacillota</taxon>
        <taxon>Clostridia</taxon>
        <taxon>Peptostreptococcales</taxon>
        <taxon>Caminicellaceae</taxon>
        <taxon>Paramaledivibacter</taxon>
    </lineage>
</organism>
<dbReference type="RefSeq" id="WP_207550806.1">
    <property type="nucleotide sequence ID" value="NZ_FRAG01000029.1"/>
</dbReference>
<evidence type="ECO:0000256" key="6">
    <source>
        <dbReference type="ARBA" id="ARBA00022989"/>
    </source>
</evidence>
<evidence type="ECO:0000256" key="4">
    <source>
        <dbReference type="ARBA" id="ARBA00022475"/>
    </source>
</evidence>
<sequence length="485" mass="52180">MGNIQIIIPMIAYLTLMLYIAYRSNKVAIQTEGKGFLQEYFIGGRSMGGFVLAMTLIATYTSASSFIGGPGVAYKLGLGWVLLAMIQVPTAFITLGVLGKKFAIISRKIEAVTVTEYLRARYKSDAVVILSSIAILIFFSAAMIAQFVGGARLFQTVTGYPYIVGLIIFGITVIIYTAVGGFRAVALTDAIQGIVMVFATIFLFFAVIKTGGGLENIMDSLYQINPAALTPDSGGAIAKPFILSFWILVGFAVLGLPQTTIRCMGFKDSKSLHNAMIIGTIVVGFLMLGMHLIGVLGSVIVPNIEVGDLAVPTITLKVLHPVLAGIFIAGPLAAIMSTVDSMLILSAATIIKDLYINYGGKDISSKRISKLSFYTTAVLGIIVFLLSIKPPELLVWINLFAFGGLEAAFLWPTLLGLYWKRGNATGALLSMATGIAAYFYFTIQKVKWLGMHQIVPTVLISLLAFIIGSYIGKKNDEDTIKLFFG</sequence>
<evidence type="ECO:0000256" key="1">
    <source>
        <dbReference type="ARBA" id="ARBA00004141"/>
    </source>
</evidence>
<feature type="transmembrane region" description="Helical" evidence="9">
    <location>
        <begin position="6"/>
        <end position="22"/>
    </location>
</feature>
<dbReference type="STRING" id="1121301.SAMN02745912_02385"/>
<reference evidence="10 11" key="1">
    <citation type="submission" date="2016-11" db="EMBL/GenBank/DDBJ databases">
        <authorList>
            <person name="Jaros S."/>
            <person name="Januszkiewicz K."/>
            <person name="Wedrychowicz H."/>
        </authorList>
    </citation>
    <scope>NUCLEOTIDE SEQUENCE [LARGE SCALE GENOMIC DNA]</scope>
    <source>
        <strain evidence="10 11">DSM 15212</strain>
    </source>
</reference>
<dbReference type="GO" id="GO:0015233">
    <property type="term" value="F:pantothenate transmembrane transporter activity"/>
    <property type="evidence" value="ECO:0007669"/>
    <property type="project" value="InterPro"/>
</dbReference>
<name>A0A1M6Q1M7_PARC5</name>
<dbReference type="InterPro" id="IPR011849">
    <property type="entry name" value="Na/pantothenate_symporter"/>
</dbReference>
<evidence type="ECO:0000256" key="9">
    <source>
        <dbReference type="SAM" id="Phobius"/>
    </source>
</evidence>
<gene>
    <name evidence="10" type="ORF">SAMN02745912_02385</name>
</gene>
<dbReference type="NCBIfam" id="TIGR02119">
    <property type="entry name" value="panF"/>
    <property type="match status" value="1"/>
</dbReference>
<protein>
    <submittedName>
        <fullName evidence="10">Sodium/pantothenate symporter</fullName>
    </submittedName>
</protein>
<feature type="transmembrane region" description="Helical" evidence="9">
    <location>
        <begin position="186"/>
        <end position="208"/>
    </location>
</feature>
<dbReference type="InterPro" id="IPR018212">
    <property type="entry name" value="Na/solute_symporter_CS"/>
</dbReference>
<feature type="transmembrane region" description="Helical" evidence="9">
    <location>
        <begin position="322"/>
        <end position="351"/>
    </location>
</feature>
<dbReference type="PANTHER" id="PTHR48086">
    <property type="entry name" value="SODIUM/PROLINE SYMPORTER-RELATED"/>
    <property type="match status" value="1"/>
</dbReference>
<evidence type="ECO:0000313" key="10">
    <source>
        <dbReference type="EMBL" id="SHK14073.1"/>
    </source>
</evidence>
<feature type="transmembrane region" description="Helical" evidence="9">
    <location>
        <begin position="126"/>
        <end position="148"/>
    </location>
</feature>
<keyword evidence="5 9" id="KW-0812">Transmembrane</keyword>
<feature type="transmembrane region" description="Helical" evidence="9">
    <location>
        <begin position="394"/>
        <end position="417"/>
    </location>
</feature>
<comment type="similarity">
    <text evidence="2 8">Belongs to the sodium:solute symporter (SSF) (TC 2.A.21) family.</text>
</comment>
<dbReference type="Gene3D" id="1.20.1730.10">
    <property type="entry name" value="Sodium/glucose cotransporter"/>
    <property type="match status" value="1"/>
</dbReference>
<evidence type="ECO:0000256" key="2">
    <source>
        <dbReference type="ARBA" id="ARBA00006434"/>
    </source>
</evidence>
<evidence type="ECO:0000256" key="5">
    <source>
        <dbReference type="ARBA" id="ARBA00022692"/>
    </source>
</evidence>
<dbReference type="GO" id="GO:0036376">
    <property type="term" value="P:sodium ion export across plasma membrane"/>
    <property type="evidence" value="ECO:0007669"/>
    <property type="project" value="InterPro"/>
</dbReference>
<keyword evidence="6 9" id="KW-1133">Transmembrane helix</keyword>
<dbReference type="InterPro" id="IPR038377">
    <property type="entry name" value="Na/Glc_symporter_sf"/>
</dbReference>
<dbReference type="Proteomes" id="UP000184465">
    <property type="component" value="Unassembled WGS sequence"/>
</dbReference>
<keyword evidence="4" id="KW-1003">Cell membrane</keyword>
<dbReference type="EMBL" id="FRAG01000029">
    <property type="protein sequence ID" value="SHK14073.1"/>
    <property type="molecule type" value="Genomic_DNA"/>
</dbReference>
<dbReference type="PANTHER" id="PTHR48086:SF4">
    <property type="entry name" value="SODIUM_PANTOTHENATE SYMPORTER"/>
    <property type="match status" value="1"/>
</dbReference>
<evidence type="ECO:0000256" key="8">
    <source>
        <dbReference type="RuleBase" id="RU362091"/>
    </source>
</evidence>
<dbReference type="PROSITE" id="PS50283">
    <property type="entry name" value="NA_SOLUT_SYMP_3"/>
    <property type="match status" value="1"/>
</dbReference>
<dbReference type="GO" id="GO:0005886">
    <property type="term" value="C:plasma membrane"/>
    <property type="evidence" value="ECO:0007669"/>
    <property type="project" value="TreeGrafter"/>
</dbReference>
<feature type="transmembrane region" description="Helical" evidence="9">
    <location>
        <begin position="371"/>
        <end position="388"/>
    </location>
</feature>
<dbReference type="CDD" id="cd10327">
    <property type="entry name" value="SLC5sbd_PanF"/>
    <property type="match status" value="1"/>
</dbReference>
<evidence type="ECO:0000256" key="3">
    <source>
        <dbReference type="ARBA" id="ARBA00022448"/>
    </source>
</evidence>
<keyword evidence="7 9" id="KW-0472">Membrane</keyword>
<keyword evidence="11" id="KW-1185">Reference proteome</keyword>
<accession>A0A1M6Q1M7</accession>